<dbReference type="RefSeq" id="WP_064676356.1">
    <property type="nucleotide sequence ID" value="NZ_CP014870.1"/>
</dbReference>
<keyword evidence="2" id="KW-1185">Reference proteome</keyword>
<evidence type="ECO:0000313" key="2">
    <source>
        <dbReference type="Proteomes" id="UP000078354"/>
    </source>
</evidence>
<name>A0A191YPJ7_9PSED</name>
<dbReference type="Proteomes" id="UP000078354">
    <property type="component" value="Chromosome"/>
</dbReference>
<evidence type="ECO:0000313" key="1">
    <source>
        <dbReference type="EMBL" id="ANJ54797.1"/>
    </source>
</evidence>
<sequence>MPEVIELEFHSKDVSEFQLRRLVRASLRKYTVPVTAFISDAFIADDTCVGVSFDHSEKDDAYHRADGSILHTGKIQSARKEGRFWLLETQDGNYVIASFRRDLGRASFSKLLQSADRF</sequence>
<proteinExistence type="predicted"/>
<dbReference type="STRING" id="1853130.PMA3_06300"/>
<gene>
    <name evidence="1" type="ORF">PMA3_06300</name>
</gene>
<protein>
    <submittedName>
        <fullName evidence="1">Uncharacterized protein</fullName>
    </submittedName>
</protein>
<dbReference type="KEGG" id="psil:PMA3_06300"/>
<dbReference type="AlphaFoldDB" id="A0A191YPJ7"/>
<reference evidence="1 2" key="1">
    <citation type="journal article" date="2018" name="Syst. Appl. Microbiol.">
        <title>Pseudomonas silesiensis sp. nov. strain A3T isolated from a biological pesticide sewage treatment plant and analysis of the complete genome sequence.</title>
        <authorList>
            <person name="Kaminski M.A."/>
            <person name="Furmanczyk E.M."/>
            <person name="Sobczak A."/>
            <person name="Dziembowski A."/>
            <person name="Lipinski L."/>
        </authorList>
    </citation>
    <scope>NUCLEOTIDE SEQUENCE [LARGE SCALE GENOMIC DNA]</scope>
    <source>
        <strain evidence="1 2">A3</strain>
    </source>
</reference>
<dbReference type="EMBL" id="CP014870">
    <property type="protein sequence ID" value="ANJ54797.1"/>
    <property type="molecule type" value="Genomic_DNA"/>
</dbReference>
<dbReference type="OrthoDB" id="7019655at2"/>
<organism evidence="1 2">
    <name type="scientific">Pseudomonas silesiensis</name>
    <dbReference type="NCBI Taxonomy" id="1853130"/>
    <lineage>
        <taxon>Bacteria</taxon>
        <taxon>Pseudomonadati</taxon>
        <taxon>Pseudomonadota</taxon>
        <taxon>Gammaproteobacteria</taxon>
        <taxon>Pseudomonadales</taxon>
        <taxon>Pseudomonadaceae</taxon>
        <taxon>Pseudomonas</taxon>
    </lineage>
</organism>
<accession>A0A191YPJ7</accession>